<keyword evidence="3" id="KW-1185">Reference proteome</keyword>
<dbReference type="RefSeq" id="XP_018147506.1">
    <property type="nucleotide sequence ID" value="XM_018291226.1"/>
</dbReference>
<comment type="caution">
    <text evidence="2">The sequence shown here is derived from an EMBL/GenBank/DDBJ whole genome shotgun (WGS) entry which is preliminary data.</text>
</comment>
<evidence type="ECO:0000313" key="3">
    <source>
        <dbReference type="Proteomes" id="UP000078397"/>
    </source>
</evidence>
<reference evidence="2 3" key="1">
    <citation type="journal article" date="2016" name="PLoS Pathog.">
        <title>Biosynthesis of antibiotic leucinostatins in bio-control fungus Purpureocillium lilacinum and their inhibition on phytophthora revealed by genome mining.</title>
        <authorList>
            <person name="Wang G."/>
            <person name="Liu Z."/>
            <person name="Lin R."/>
            <person name="Li E."/>
            <person name="Mao Z."/>
            <person name="Ling J."/>
            <person name="Yang Y."/>
            <person name="Yin W.B."/>
            <person name="Xie B."/>
        </authorList>
    </citation>
    <scope>NUCLEOTIDE SEQUENCE [LARGE SCALE GENOMIC DNA]</scope>
    <source>
        <strain evidence="2">170</strain>
    </source>
</reference>
<dbReference type="InterPro" id="IPR010730">
    <property type="entry name" value="HET"/>
</dbReference>
<dbReference type="OrthoDB" id="4946202at2759"/>
<evidence type="ECO:0000313" key="2">
    <source>
        <dbReference type="EMBL" id="OAQ70969.1"/>
    </source>
</evidence>
<feature type="domain" description="Heterokaryon incompatibility" evidence="1">
    <location>
        <begin position="51"/>
        <end position="202"/>
    </location>
</feature>
<dbReference type="Proteomes" id="UP000078397">
    <property type="component" value="Unassembled WGS sequence"/>
</dbReference>
<proteinExistence type="predicted"/>
<name>A0A179G144_METCM</name>
<dbReference type="EMBL" id="LSBJ02000002">
    <property type="protein sequence ID" value="OAQ70969.1"/>
    <property type="molecule type" value="Genomic_DNA"/>
</dbReference>
<dbReference type="PANTHER" id="PTHR33112:SF16">
    <property type="entry name" value="HETEROKARYON INCOMPATIBILITY DOMAIN-CONTAINING PROTEIN"/>
    <property type="match status" value="1"/>
</dbReference>
<organism evidence="2 3">
    <name type="scientific">Pochonia chlamydosporia 170</name>
    <dbReference type="NCBI Taxonomy" id="1380566"/>
    <lineage>
        <taxon>Eukaryota</taxon>
        <taxon>Fungi</taxon>
        <taxon>Dikarya</taxon>
        <taxon>Ascomycota</taxon>
        <taxon>Pezizomycotina</taxon>
        <taxon>Sordariomycetes</taxon>
        <taxon>Hypocreomycetidae</taxon>
        <taxon>Hypocreales</taxon>
        <taxon>Clavicipitaceae</taxon>
        <taxon>Pochonia</taxon>
    </lineage>
</organism>
<dbReference type="Pfam" id="PF06985">
    <property type="entry name" value="HET"/>
    <property type="match status" value="1"/>
</dbReference>
<gene>
    <name evidence="2" type="ORF">VFPPC_13449</name>
</gene>
<dbReference type="KEGG" id="pchm:VFPPC_13449"/>
<dbReference type="GeneID" id="28855220"/>
<dbReference type="PANTHER" id="PTHR33112">
    <property type="entry name" value="DOMAIN PROTEIN, PUTATIVE-RELATED"/>
    <property type="match status" value="1"/>
</dbReference>
<dbReference type="STRING" id="1380566.A0A179G144"/>
<evidence type="ECO:0000259" key="1">
    <source>
        <dbReference type="Pfam" id="PF06985"/>
    </source>
</evidence>
<sequence length="475" mass="54355">MACMDPDKPHVLCKYSRDTVLPTRVLDVSNPADDESTVRLQVSETEVHQQYLALSYCWGKQPKSTSPTKTVQLRKENTADLISGFRLDSLQQSLQDAVFVTRKLGFRYLWIDAMCIIQNCEDDKQREISRMASIYKNATVCIAASTSKNAAHGFLTNKGPAYLPDHKFRISMNEGEIGTVHLSAEDYEPEHPLDTRAWALQEFMLSSRLLIFSDYELLWQCKEVSLRGVTGNGLDYVQPLEDLPWAVFDSDGDSYFGNQDFDRLYLWKTVVRQYTDRKLTDPNDRLPAITGITTELQTLWNDVNIYGLWRRWFVSLLAWYKPNSEREKKRHLKRAPSWSWASLDGVIYFEGPLIKEDAQVKLLTISSAELTGRILTYDEVSKDEKKLDTISEWSDLKDPISELRKMKSADAEAEYLLLGTAKSKQYGEIGIGLVVVNVGGGMYRRIGLAKFLDMSVWAESRPRDVTLEPKRASRR</sequence>
<dbReference type="AlphaFoldDB" id="A0A179G144"/>
<accession>A0A179G144</accession>
<protein>
    <submittedName>
        <fullName evidence="2">Heterokaryon incompatibility protein</fullName>
    </submittedName>
</protein>